<evidence type="ECO:0000313" key="3">
    <source>
        <dbReference type="Proteomes" id="UP001499987"/>
    </source>
</evidence>
<keyword evidence="3" id="KW-1185">Reference proteome</keyword>
<comment type="caution">
    <text evidence="2">The sequence shown here is derived from an EMBL/GenBank/DDBJ whole genome shotgun (WGS) entry which is preliminary data.</text>
</comment>
<feature type="transmembrane region" description="Helical" evidence="1">
    <location>
        <begin position="31"/>
        <end position="52"/>
    </location>
</feature>
<proteinExistence type="predicted"/>
<evidence type="ECO:0000256" key="1">
    <source>
        <dbReference type="SAM" id="Phobius"/>
    </source>
</evidence>
<keyword evidence="1" id="KW-1133">Transmembrane helix</keyword>
<protein>
    <submittedName>
        <fullName evidence="2">Uncharacterized protein</fullName>
    </submittedName>
</protein>
<name>A0ABN1TKP1_9ACTN</name>
<reference evidence="2 3" key="1">
    <citation type="journal article" date="2019" name="Int. J. Syst. Evol. Microbiol.">
        <title>The Global Catalogue of Microorganisms (GCM) 10K type strain sequencing project: providing services to taxonomists for standard genome sequencing and annotation.</title>
        <authorList>
            <consortium name="The Broad Institute Genomics Platform"/>
            <consortium name="The Broad Institute Genome Sequencing Center for Infectious Disease"/>
            <person name="Wu L."/>
            <person name="Ma J."/>
        </authorList>
    </citation>
    <scope>NUCLEOTIDE SEQUENCE [LARGE SCALE GENOMIC DNA]</scope>
    <source>
        <strain evidence="2 3">JCM 13002</strain>
    </source>
</reference>
<gene>
    <name evidence="2" type="ORF">GCM10009663_37420</name>
</gene>
<organism evidence="2 3">
    <name type="scientific">Kitasatospora arboriphila</name>
    <dbReference type="NCBI Taxonomy" id="258052"/>
    <lineage>
        <taxon>Bacteria</taxon>
        <taxon>Bacillati</taxon>
        <taxon>Actinomycetota</taxon>
        <taxon>Actinomycetes</taxon>
        <taxon>Kitasatosporales</taxon>
        <taxon>Streptomycetaceae</taxon>
        <taxon>Kitasatospora</taxon>
    </lineage>
</organism>
<keyword evidence="1" id="KW-0472">Membrane</keyword>
<dbReference type="EMBL" id="BAAALD010000034">
    <property type="protein sequence ID" value="GAA1090206.1"/>
    <property type="molecule type" value="Genomic_DNA"/>
</dbReference>
<evidence type="ECO:0000313" key="2">
    <source>
        <dbReference type="EMBL" id="GAA1090206.1"/>
    </source>
</evidence>
<accession>A0ABN1TKP1</accession>
<keyword evidence="1" id="KW-0812">Transmembrane</keyword>
<feature type="transmembrane region" description="Helical" evidence="1">
    <location>
        <begin position="58"/>
        <end position="77"/>
    </location>
</feature>
<dbReference type="Proteomes" id="UP001499987">
    <property type="component" value="Unassembled WGS sequence"/>
</dbReference>
<sequence>MAVHKQWPEGPMTEPAAVRVLRDREAVRTDLPAAHLGLAVVLAAAVGVGLLAGAPAAAAVLGLTLALFLTALATSAARGHRRRELLRRGYLRTFGWATRL</sequence>